<gene>
    <name evidence="2" type="primary">prli42</name>
    <name evidence="2" type="ORF">ACFQ5D_13950</name>
</gene>
<comment type="caution">
    <text evidence="2">The sequence shown here is derived from an EMBL/GenBank/DDBJ whole genome shotgun (WGS) entry which is preliminary data.</text>
</comment>
<dbReference type="NCBIfam" id="NF033880">
    <property type="entry name" value="Prli42"/>
    <property type="match status" value="1"/>
</dbReference>
<dbReference type="RefSeq" id="WP_229523761.1">
    <property type="nucleotide sequence ID" value="NZ_JAFFQR010000041.1"/>
</dbReference>
<accession>A0ABW4DCQ6</accession>
<evidence type="ECO:0000256" key="1">
    <source>
        <dbReference type="SAM" id="Phobius"/>
    </source>
</evidence>
<sequence>MSNKKWIRFFVYVMLAAMVGSTVFMVIEPFIMPL</sequence>
<keyword evidence="1" id="KW-0472">Membrane</keyword>
<name>A0ABW4DCQ6_9BACL</name>
<dbReference type="Proteomes" id="UP001597340">
    <property type="component" value="Unassembled WGS sequence"/>
</dbReference>
<evidence type="ECO:0000313" key="2">
    <source>
        <dbReference type="EMBL" id="MFD1462487.1"/>
    </source>
</evidence>
<feature type="transmembrane region" description="Helical" evidence="1">
    <location>
        <begin position="9"/>
        <end position="31"/>
    </location>
</feature>
<dbReference type="InterPro" id="IPR049722">
    <property type="entry name" value="Prli42-like"/>
</dbReference>
<keyword evidence="3" id="KW-1185">Reference proteome</keyword>
<dbReference type="EMBL" id="JBHTNZ010000018">
    <property type="protein sequence ID" value="MFD1462487.1"/>
    <property type="molecule type" value="Genomic_DNA"/>
</dbReference>
<proteinExistence type="predicted"/>
<keyword evidence="1" id="KW-0812">Transmembrane</keyword>
<protein>
    <submittedName>
        <fullName evidence="2">Stressosome-associated protein Prli42</fullName>
    </submittedName>
</protein>
<reference evidence="3" key="1">
    <citation type="journal article" date="2019" name="Int. J. Syst. Evol. Microbiol.">
        <title>The Global Catalogue of Microorganisms (GCM) 10K type strain sequencing project: providing services to taxonomists for standard genome sequencing and annotation.</title>
        <authorList>
            <consortium name="The Broad Institute Genomics Platform"/>
            <consortium name="The Broad Institute Genome Sequencing Center for Infectious Disease"/>
            <person name="Wu L."/>
            <person name="Ma J."/>
        </authorList>
    </citation>
    <scope>NUCLEOTIDE SEQUENCE [LARGE SCALE GENOMIC DNA]</scope>
    <source>
        <strain evidence="3">CCM 9147</strain>
    </source>
</reference>
<evidence type="ECO:0000313" key="3">
    <source>
        <dbReference type="Proteomes" id="UP001597340"/>
    </source>
</evidence>
<organism evidence="2 3">
    <name type="scientific">Paenibacillus farraposensis</name>
    <dbReference type="NCBI Taxonomy" id="2807095"/>
    <lineage>
        <taxon>Bacteria</taxon>
        <taxon>Bacillati</taxon>
        <taxon>Bacillota</taxon>
        <taxon>Bacilli</taxon>
        <taxon>Bacillales</taxon>
        <taxon>Paenibacillaceae</taxon>
        <taxon>Paenibacillus</taxon>
    </lineage>
</organism>
<keyword evidence="1" id="KW-1133">Transmembrane helix</keyword>